<dbReference type="AlphaFoldDB" id="A0A1R3KXT1"/>
<organism evidence="2 3">
    <name type="scientific">Corchorus olitorius</name>
    <dbReference type="NCBI Taxonomy" id="93759"/>
    <lineage>
        <taxon>Eukaryota</taxon>
        <taxon>Viridiplantae</taxon>
        <taxon>Streptophyta</taxon>
        <taxon>Embryophyta</taxon>
        <taxon>Tracheophyta</taxon>
        <taxon>Spermatophyta</taxon>
        <taxon>Magnoliopsida</taxon>
        <taxon>eudicotyledons</taxon>
        <taxon>Gunneridae</taxon>
        <taxon>Pentapetalae</taxon>
        <taxon>rosids</taxon>
        <taxon>malvids</taxon>
        <taxon>Malvales</taxon>
        <taxon>Malvaceae</taxon>
        <taxon>Grewioideae</taxon>
        <taxon>Apeibeae</taxon>
        <taxon>Corchorus</taxon>
    </lineage>
</organism>
<dbReference type="OrthoDB" id="5314306at2759"/>
<dbReference type="PANTHER" id="PTHR31672:SF10">
    <property type="entry name" value="F-BOX DOMAIN-CONTAINING PROTEIN"/>
    <property type="match status" value="1"/>
</dbReference>
<dbReference type="InterPro" id="IPR036047">
    <property type="entry name" value="F-box-like_dom_sf"/>
</dbReference>
<dbReference type="CDD" id="cd22157">
    <property type="entry name" value="F-box_AtFBW1-like"/>
    <property type="match status" value="1"/>
</dbReference>
<dbReference type="InterPro" id="IPR017451">
    <property type="entry name" value="F-box-assoc_interact_dom"/>
</dbReference>
<gene>
    <name evidence="2" type="ORF">COLO4_03624</name>
</gene>
<comment type="caution">
    <text evidence="2">The sequence shown here is derived from an EMBL/GenBank/DDBJ whole genome shotgun (WGS) entry which is preliminary data.</text>
</comment>
<dbReference type="InterPro" id="IPR006527">
    <property type="entry name" value="F-box-assoc_dom_typ1"/>
</dbReference>
<dbReference type="Pfam" id="PF00646">
    <property type="entry name" value="F-box"/>
    <property type="match status" value="1"/>
</dbReference>
<dbReference type="SMART" id="SM00256">
    <property type="entry name" value="FBOX"/>
    <property type="match status" value="1"/>
</dbReference>
<dbReference type="EMBL" id="AWUE01010149">
    <property type="protein sequence ID" value="OMP11882.1"/>
    <property type="molecule type" value="Genomic_DNA"/>
</dbReference>
<evidence type="ECO:0000259" key="1">
    <source>
        <dbReference type="PROSITE" id="PS50181"/>
    </source>
</evidence>
<reference evidence="3" key="1">
    <citation type="submission" date="2013-09" db="EMBL/GenBank/DDBJ databases">
        <title>Corchorus olitorius genome sequencing.</title>
        <authorList>
            <person name="Alam M."/>
            <person name="Haque M.S."/>
            <person name="Islam M.S."/>
            <person name="Emdad E.M."/>
            <person name="Islam M.M."/>
            <person name="Ahmed B."/>
            <person name="Halim A."/>
            <person name="Hossen Q.M.M."/>
            <person name="Hossain M.Z."/>
            <person name="Ahmed R."/>
            <person name="Khan M.M."/>
            <person name="Islam R."/>
            <person name="Rashid M.M."/>
            <person name="Khan S.A."/>
            <person name="Rahman M.S."/>
            <person name="Alam M."/>
            <person name="Yahiya A.S."/>
            <person name="Khan M.S."/>
            <person name="Azam M.S."/>
            <person name="Haque T."/>
            <person name="Lashkar M.Z.H."/>
            <person name="Akhand A.I."/>
            <person name="Morshed G."/>
            <person name="Roy S."/>
            <person name="Uddin K.S."/>
            <person name="Rabeya T."/>
            <person name="Hossain A.S."/>
            <person name="Chowdhury A."/>
            <person name="Snigdha A.R."/>
            <person name="Mortoza M.S."/>
            <person name="Matin S.A."/>
            <person name="Hoque S.M.E."/>
            <person name="Islam M.K."/>
            <person name="Roy D.K."/>
            <person name="Haider R."/>
            <person name="Moosa M.M."/>
            <person name="Elias S.M."/>
            <person name="Hasan A.M."/>
            <person name="Jahan S."/>
            <person name="Shafiuddin M."/>
            <person name="Mahmood N."/>
            <person name="Shommy N.S."/>
        </authorList>
    </citation>
    <scope>NUCLEOTIDE SEQUENCE [LARGE SCALE GENOMIC DNA]</scope>
    <source>
        <strain evidence="3">cv. O-4</strain>
    </source>
</reference>
<keyword evidence="3" id="KW-1185">Reference proteome</keyword>
<name>A0A1R3KXT1_9ROSI</name>
<dbReference type="SUPFAM" id="SSF50965">
    <property type="entry name" value="Galactose oxidase, central domain"/>
    <property type="match status" value="1"/>
</dbReference>
<dbReference type="Gene3D" id="1.20.1280.50">
    <property type="match status" value="1"/>
</dbReference>
<dbReference type="InterPro" id="IPR011043">
    <property type="entry name" value="Gal_Oxase/kelch_b-propeller"/>
</dbReference>
<dbReference type="PROSITE" id="PS50181">
    <property type="entry name" value="FBOX"/>
    <property type="match status" value="1"/>
</dbReference>
<accession>A0A1R3KXT1</accession>
<dbReference type="SUPFAM" id="SSF81383">
    <property type="entry name" value="F-box domain"/>
    <property type="match status" value="1"/>
</dbReference>
<protein>
    <recommendedName>
        <fullName evidence="1">F-box domain-containing protein</fullName>
    </recommendedName>
</protein>
<dbReference type="Proteomes" id="UP000187203">
    <property type="component" value="Unassembled WGS sequence"/>
</dbReference>
<dbReference type="InterPro" id="IPR050796">
    <property type="entry name" value="SCF_F-box_component"/>
</dbReference>
<evidence type="ECO:0000313" key="2">
    <source>
        <dbReference type="EMBL" id="OMP11882.1"/>
    </source>
</evidence>
<dbReference type="PANTHER" id="PTHR31672">
    <property type="entry name" value="BNACNNG10540D PROTEIN"/>
    <property type="match status" value="1"/>
</dbReference>
<proteinExistence type="predicted"/>
<evidence type="ECO:0000313" key="3">
    <source>
        <dbReference type="Proteomes" id="UP000187203"/>
    </source>
</evidence>
<sequence length="386" mass="44834">MSKRRNTAVGSNLEIPLEIEIDILSRLPVKSLLRFKCVGKSWRSLIEDPSFLTRFGKNNDAFHFSTCSDQSQYFKRSRGGNNNPNTVWHNDFLMSAQGKFRFIIGSSNGLVCLTNSFHNSLNIYIWNPSTRKIVQVPILDHHHSNYDNDAKTNPFRVISFGFCPKLDDYKVVKVVGPNPVRKVEVYSLCTNSWSDINVAHAWVWLINRPNLFLNGASHWLARKDLLDPASRRPFIMSFEFDMDGFQEIQLPSDIPYLEDDGSISYPFEMVEYRNSLALTTKYVTEVFEIWVMKEYGVVDSWVRLFSIQVPQYPIHYEFRFFHLTNLVENDKVFLVDNQKNSLICYNPKTKQIKNRRLGFDHVRQVLSFKVSLVSMPGEINVMDFVG</sequence>
<dbReference type="NCBIfam" id="TIGR01640">
    <property type="entry name" value="F_box_assoc_1"/>
    <property type="match status" value="1"/>
</dbReference>
<dbReference type="InterPro" id="IPR001810">
    <property type="entry name" value="F-box_dom"/>
</dbReference>
<dbReference type="Pfam" id="PF07734">
    <property type="entry name" value="FBA_1"/>
    <property type="match status" value="1"/>
</dbReference>
<dbReference type="STRING" id="93759.A0A1R3KXT1"/>
<feature type="domain" description="F-box" evidence="1">
    <location>
        <begin position="9"/>
        <end position="55"/>
    </location>
</feature>